<dbReference type="SUPFAM" id="SSF48371">
    <property type="entry name" value="ARM repeat"/>
    <property type="match status" value="1"/>
</dbReference>
<keyword evidence="3" id="KW-0547">Nucleotide-binding</keyword>
<proteinExistence type="inferred from homology"/>
<dbReference type="Gene3D" id="3.30.30.170">
    <property type="match status" value="1"/>
</dbReference>
<evidence type="ECO:0000256" key="2">
    <source>
        <dbReference type="ARBA" id="ARBA00022540"/>
    </source>
</evidence>
<gene>
    <name evidence="8" type="ORF">CDEB00056_LOCUS2485</name>
</gene>
<dbReference type="FunFam" id="3.30.30.170:FF:000002">
    <property type="entry name" value="Eukaryotic translation initiation factor 5"/>
    <property type="match status" value="1"/>
</dbReference>
<dbReference type="InterPro" id="IPR003307">
    <property type="entry name" value="W2_domain"/>
</dbReference>
<dbReference type="PANTHER" id="PTHR23001">
    <property type="entry name" value="EUKARYOTIC TRANSLATION INITIATION FACTOR"/>
    <property type="match status" value="1"/>
</dbReference>
<dbReference type="Pfam" id="PF02020">
    <property type="entry name" value="W2"/>
    <property type="match status" value="1"/>
</dbReference>
<accession>A0A7S3V5E2</accession>
<feature type="domain" description="W2" evidence="7">
    <location>
        <begin position="222"/>
        <end position="404"/>
    </location>
</feature>
<dbReference type="GO" id="GO:0005829">
    <property type="term" value="C:cytosol"/>
    <property type="evidence" value="ECO:0007669"/>
    <property type="project" value="TreeGrafter"/>
</dbReference>
<keyword evidence="2" id="KW-0396">Initiation factor</keyword>
<dbReference type="InterPro" id="IPR045196">
    <property type="entry name" value="IF2/IF5"/>
</dbReference>
<dbReference type="FunFam" id="2.20.25.350:FF:000001">
    <property type="entry name" value="Eukaryotic translation initiation factor 5"/>
    <property type="match status" value="1"/>
</dbReference>
<sequence length="407" mass="45540">MVKIINISGTNPVEDPSYRYKMPSVMGKIEGKGNGIKTVIVNVYDLALSLHRDPGEVNKFFGCEMGAQTTYNETDDRAVVNGAHSDGELQGCVHKYVEKFVLCPNCGLPETEYKIKQGCIWHRCKACGSKDMVDMNHKLCTYILKKWKEDSKKKNKDKKKGKEEKDAADEKKDKKDKKKKKSKDKDSDSDDEKKKKSKKDKKKKDKKKDKKKEKKGSDVNELASDVDDLSVASETGLGDADVMNLAIQGVKSHLKNNPDASAAETAEVVVNQQMASALKSQDKVRIFLRAVLTPAFFKNKEIEKNAPTVAKIIQSNPIMQRHLIGAIEGMTIVDGFQDKHFPVMLKQLYDEDLLEEDVILEWAFDGRTDYTLAIVDEDARAGLRGLAEPVVAWLQNDSDSDSDSDSD</sequence>
<dbReference type="PANTHER" id="PTHR23001:SF7">
    <property type="entry name" value="EUKARYOTIC TRANSLATION INITIATION FACTOR 5"/>
    <property type="match status" value="1"/>
</dbReference>
<dbReference type="GO" id="GO:0005092">
    <property type="term" value="F:GDP-dissociation inhibitor activity"/>
    <property type="evidence" value="ECO:0007669"/>
    <property type="project" value="TreeGrafter"/>
</dbReference>
<feature type="compositionally biased region" description="Basic and acidic residues" evidence="6">
    <location>
        <begin position="183"/>
        <end position="194"/>
    </location>
</feature>
<keyword evidence="4" id="KW-0648">Protein biosynthesis</keyword>
<dbReference type="SUPFAM" id="SSF75689">
    <property type="entry name" value="Zinc-binding domain of translation initiation factor 2 beta"/>
    <property type="match status" value="1"/>
</dbReference>
<dbReference type="CDD" id="cd11561">
    <property type="entry name" value="W2_eIF5"/>
    <property type="match status" value="1"/>
</dbReference>
<evidence type="ECO:0000256" key="6">
    <source>
        <dbReference type="SAM" id="MobiDB-lite"/>
    </source>
</evidence>
<feature type="region of interest" description="Disordered" evidence="6">
    <location>
        <begin position="153"/>
        <end position="221"/>
    </location>
</feature>
<evidence type="ECO:0000256" key="1">
    <source>
        <dbReference type="ARBA" id="ARBA00010397"/>
    </source>
</evidence>
<dbReference type="InterPro" id="IPR016024">
    <property type="entry name" value="ARM-type_fold"/>
</dbReference>
<dbReference type="GO" id="GO:0003743">
    <property type="term" value="F:translation initiation factor activity"/>
    <property type="evidence" value="ECO:0007669"/>
    <property type="project" value="UniProtKB-KW"/>
</dbReference>
<name>A0A7S3V5E2_9STRA</name>
<dbReference type="InterPro" id="IPR016189">
    <property type="entry name" value="Transl_init_fac_IF2/IF5_N"/>
</dbReference>
<dbReference type="Gene3D" id="1.25.40.180">
    <property type="match status" value="1"/>
</dbReference>
<reference evidence="8" key="1">
    <citation type="submission" date="2021-01" db="EMBL/GenBank/DDBJ databases">
        <authorList>
            <person name="Corre E."/>
            <person name="Pelletier E."/>
            <person name="Niang G."/>
            <person name="Scheremetjew M."/>
            <person name="Finn R."/>
            <person name="Kale V."/>
            <person name="Holt S."/>
            <person name="Cochrane G."/>
            <person name="Meng A."/>
            <person name="Brown T."/>
            <person name="Cohen L."/>
        </authorList>
    </citation>
    <scope>NUCLEOTIDE SEQUENCE</scope>
    <source>
        <strain evidence="8">MM31A-1</strain>
    </source>
</reference>
<dbReference type="GO" id="GO:0005525">
    <property type="term" value="F:GTP binding"/>
    <property type="evidence" value="ECO:0007669"/>
    <property type="project" value="UniProtKB-KW"/>
</dbReference>
<organism evidence="8">
    <name type="scientific">Chaetoceros debilis</name>
    <dbReference type="NCBI Taxonomy" id="122233"/>
    <lineage>
        <taxon>Eukaryota</taxon>
        <taxon>Sar</taxon>
        <taxon>Stramenopiles</taxon>
        <taxon>Ochrophyta</taxon>
        <taxon>Bacillariophyta</taxon>
        <taxon>Coscinodiscophyceae</taxon>
        <taxon>Chaetocerotophycidae</taxon>
        <taxon>Chaetocerotales</taxon>
        <taxon>Chaetocerotaceae</taxon>
        <taxon>Chaetoceros</taxon>
    </lineage>
</organism>
<dbReference type="InterPro" id="IPR016190">
    <property type="entry name" value="Transl_init_fac_IF2/IF5_Zn-bd"/>
</dbReference>
<keyword evidence="5" id="KW-0342">GTP-binding</keyword>
<dbReference type="GO" id="GO:0001732">
    <property type="term" value="P:formation of cytoplasmic translation initiation complex"/>
    <property type="evidence" value="ECO:0007669"/>
    <property type="project" value="TreeGrafter"/>
</dbReference>
<dbReference type="InterPro" id="IPR002735">
    <property type="entry name" value="Transl_init_fac_IF2/IF5_dom"/>
</dbReference>
<dbReference type="PROSITE" id="PS51363">
    <property type="entry name" value="W2"/>
    <property type="match status" value="1"/>
</dbReference>
<dbReference type="Pfam" id="PF01873">
    <property type="entry name" value="eIF-5_eIF-2B"/>
    <property type="match status" value="1"/>
</dbReference>
<evidence type="ECO:0000256" key="5">
    <source>
        <dbReference type="ARBA" id="ARBA00023134"/>
    </source>
</evidence>
<comment type="similarity">
    <text evidence="1">Belongs to the eIF-2-beta/eIF-5 family.</text>
</comment>
<feature type="compositionally biased region" description="Basic residues" evidence="6">
    <location>
        <begin position="195"/>
        <end position="214"/>
    </location>
</feature>
<dbReference type="SUPFAM" id="SSF100966">
    <property type="entry name" value="Translation initiation factor 2 beta, aIF2beta, N-terminal domain"/>
    <property type="match status" value="1"/>
</dbReference>
<dbReference type="SMART" id="SM00653">
    <property type="entry name" value="eIF2B_5"/>
    <property type="match status" value="1"/>
</dbReference>
<evidence type="ECO:0000256" key="3">
    <source>
        <dbReference type="ARBA" id="ARBA00022741"/>
    </source>
</evidence>
<evidence type="ECO:0000259" key="7">
    <source>
        <dbReference type="PROSITE" id="PS51363"/>
    </source>
</evidence>
<dbReference type="AlphaFoldDB" id="A0A7S3V5E2"/>
<dbReference type="SMART" id="SM00515">
    <property type="entry name" value="eIF5C"/>
    <property type="match status" value="1"/>
</dbReference>
<dbReference type="Gene3D" id="2.20.25.350">
    <property type="match status" value="1"/>
</dbReference>
<dbReference type="GO" id="GO:0071074">
    <property type="term" value="F:eukaryotic initiation factor eIF2 binding"/>
    <property type="evidence" value="ECO:0007669"/>
    <property type="project" value="TreeGrafter"/>
</dbReference>
<feature type="compositionally biased region" description="Basic and acidic residues" evidence="6">
    <location>
        <begin position="160"/>
        <end position="173"/>
    </location>
</feature>
<dbReference type="EMBL" id="HBIO01003605">
    <property type="protein sequence ID" value="CAE0457644.1"/>
    <property type="molecule type" value="Transcribed_RNA"/>
</dbReference>
<protein>
    <recommendedName>
        <fullName evidence="7">W2 domain-containing protein</fullName>
    </recommendedName>
</protein>
<evidence type="ECO:0000256" key="4">
    <source>
        <dbReference type="ARBA" id="ARBA00022917"/>
    </source>
</evidence>
<evidence type="ECO:0000313" key="8">
    <source>
        <dbReference type="EMBL" id="CAE0457644.1"/>
    </source>
</evidence>